<dbReference type="AlphaFoldDB" id="A0A0B8PBX9"/>
<reference evidence="1 2" key="2">
    <citation type="submission" date="2015-01" db="EMBL/GenBank/DDBJ databases">
        <authorList>
            <consortium name="NBRP consortium"/>
            <person name="Sawabe T."/>
            <person name="Meirelles P."/>
            <person name="Feng G."/>
            <person name="Sayaka M."/>
            <person name="Hattori M."/>
            <person name="Ohkuma M."/>
        </authorList>
    </citation>
    <scope>NUCLEOTIDE SEQUENCE [LARGE SCALE GENOMIC DNA]</scope>
    <source>
        <strain evidence="1 2">JCM19232</strain>
    </source>
</reference>
<dbReference type="EMBL" id="BBSA01000005">
    <property type="protein sequence ID" value="GAM62082.1"/>
    <property type="molecule type" value="Genomic_DNA"/>
</dbReference>
<proteinExistence type="predicted"/>
<reference evidence="1 2" key="1">
    <citation type="submission" date="2015-01" db="EMBL/GenBank/DDBJ databases">
        <title>Vibrio sp. C5 JCM 19232 whole genome shotgun sequence.</title>
        <authorList>
            <person name="Sawabe T."/>
            <person name="Meirelles P."/>
            <person name="Feng G."/>
            <person name="Sayaka M."/>
            <person name="Hattori M."/>
            <person name="Ohkuma M."/>
        </authorList>
    </citation>
    <scope>NUCLEOTIDE SEQUENCE [LARGE SCALE GENOMIC DNA]</scope>
    <source>
        <strain evidence="1 2">JCM19232</strain>
    </source>
</reference>
<sequence length="55" mass="6609">MSFEEANVSLVTNTDLYERIDILEWRADTYKQLLLAIENESFERARQTFKITCRH</sequence>
<evidence type="ECO:0000313" key="2">
    <source>
        <dbReference type="Proteomes" id="UP000031670"/>
    </source>
</evidence>
<organism evidence="1 2">
    <name type="scientific">Vibrio ishigakensis</name>
    <dbReference type="NCBI Taxonomy" id="1481914"/>
    <lineage>
        <taxon>Bacteria</taxon>
        <taxon>Pseudomonadati</taxon>
        <taxon>Pseudomonadota</taxon>
        <taxon>Gammaproteobacteria</taxon>
        <taxon>Vibrionales</taxon>
        <taxon>Vibrionaceae</taxon>
        <taxon>Vibrio</taxon>
    </lineage>
</organism>
<accession>A0A0B8PBX9</accession>
<protein>
    <submittedName>
        <fullName evidence="1">Uncharacterized protein</fullName>
    </submittedName>
</protein>
<comment type="caution">
    <text evidence="1">The sequence shown here is derived from an EMBL/GenBank/DDBJ whole genome shotgun (WGS) entry which is preliminary data.</text>
</comment>
<evidence type="ECO:0000313" key="1">
    <source>
        <dbReference type="EMBL" id="GAM62082.1"/>
    </source>
</evidence>
<name>A0A0B8PBX9_9VIBR</name>
<dbReference type="Proteomes" id="UP000031670">
    <property type="component" value="Unassembled WGS sequence"/>
</dbReference>
<gene>
    <name evidence="1" type="ORF">JCM19232_5046</name>
</gene>